<gene>
    <name evidence="1" type="ORF">VMCG_02936</name>
</gene>
<keyword evidence="2" id="KW-1185">Reference proteome</keyword>
<dbReference type="AlphaFoldDB" id="A0A423WZJ8"/>
<evidence type="ECO:0000313" key="1">
    <source>
        <dbReference type="EMBL" id="ROW08986.1"/>
    </source>
</evidence>
<accession>A0A423WZJ8</accession>
<organism evidence="1 2">
    <name type="scientific">Cytospora schulzeri</name>
    <dbReference type="NCBI Taxonomy" id="448051"/>
    <lineage>
        <taxon>Eukaryota</taxon>
        <taxon>Fungi</taxon>
        <taxon>Dikarya</taxon>
        <taxon>Ascomycota</taxon>
        <taxon>Pezizomycotina</taxon>
        <taxon>Sordariomycetes</taxon>
        <taxon>Sordariomycetidae</taxon>
        <taxon>Diaporthales</taxon>
        <taxon>Cytosporaceae</taxon>
        <taxon>Cytospora</taxon>
    </lineage>
</organism>
<name>A0A423WZJ8_9PEZI</name>
<evidence type="ECO:0000313" key="2">
    <source>
        <dbReference type="Proteomes" id="UP000283895"/>
    </source>
</evidence>
<reference evidence="1 2" key="1">
    <citation type="submission" date="2015-09" db="EMBL/GenBank/DDBJ databases">
        <title>Host preference determinants of Valsa canker pathogens revealed by comparative genomics.</title>
        <authorList>
            <person name="Yin Z."/>
            <person name="Huang L."/>
        </authorList>
    </citation>
    <scope>NUCLEOTIDE SEQUENCE [LARGE SCALE GENOMIC DNA]</scope>
    <source>
        <strain evidence="1 2">03-1</strain>
    </source>
</reference>
<dbReference type="Proteomes" id="UP000283895">
    <property type="component" value="Unassembled WGS sequence"/>
</dbReference>
<proteinExistence type="predicted"/>
<protein>
    <submittedName>
        <fullName evidence="1">Uncharacterized protein</fullName>
    </submittedName>
</protein>
<sequence length="210" mass="22415">MFFDRVANTGAGTSLSLTAAPDFERCGPTTGRCSLYRLAKLMDPAMCFFTSVTGRTPVTLPPAGNGLSCIPRKQEHGSRLAGSSYSEFLGLHTGPQPQSGTTASVIQRAEDTTSTAQRFESTPAVLTQPISAIASPLQQCNVLRDGVARCRNIFHSAAPIQPDVEPGPERHSICEPKYYRQRGDIPLEMAVGSRIDFKLGMGDSVHGGCG</sequence>
<comment type="caution">
    <text evidence="1">The sequence shown here is derived from an EMBL/GenBank/DDBJ whole genome shotgun (WGS) entry which is preliminary data.</text>
</comment>
<dbReference type="EMBL" id="LKEA01000005">
    <property type="protein sequence ID" value="ROW08986.1"/>
    <property type="molecule type" value="Genomic_DNA"/>
</dbReference>